<feature type="signal peptide" evidence="1">
    <location>
        <begin position="1"/>
        <end position="18"/>
    </location>
</feature>
<accession>A0ABR8WIU7</accession>
<sequence>MKQTLLLCMLMFSAFLSSQIKFENGYYINNAGEKTEVLIRDLDWIANPVSFQYKLSEADEVKTATIKDVQEFKAYNGDKYVRANVQIDRASQRLSDLTYKAEPDYKRETVFLKELVAGKARLFKYSDGGINRYFYQMNDGEITVLIYKPYLVSNDQVAYNMDFQKQLKESFTCKTDTQSSFANLRHEEKALVNLFLAQNRCLDPDFVEAEKTKTKQFNVNIRPRVNFSSFTAQNAGYNVDTDFGSQTTFGLGLELEYILPFGKSRWAIVAEPNYRYYKSSLTQFRNDSYIFTPIDSTVDYKTIELPFGIRYYLHLSPKSKLFVNALYVFDIPVGADASITSGTSLLLSTDFEGGVEPAAGFGLGYSFNNKFGAEFRVFTDRSFFPENRGYTSNFKNTSFILSYNLF</sequence>
<feature type="chain" id="PRO_5046423002" description="Outer membrane protein beta-barrel domain-containing protein" evidence="1">
    <location>
        <begin position="19"/>
        <end position="406"/>
    </location>
</feature>
<organism evidence="2 3">
    <name type="scientific">Kaistella pullorum</name>
    <dbReference type="NCBI Taxonomy" id="2763074"/>
    <lineage>
        <taxon>Bacteria</taxon>
        <taxon>Pseudomonadati</taxon>
        <taxon>Bacteroidota</taxon>
        <taxon>Flavobacteriia</taxon>
        <taxon>Flavobacteriales</taxon>
        <taxon>Weeksellaceae</taxon>
        <taxon>Chryseobacterium group</taxon>
        <taxon>Kaistella</taxon>
    </lineage>
</organism>
<evidence type="ECO:0000256" key="1">
    <source>
        <dbReference type="SAM" id="SignalP"/>
    </source>
</evidence>
<protein>
    <recommendedName>
        <fullName evidence="4">Outer membrane protein beta-barrel domain-containing protein</fullName>
    </recommendedName>
</protein>
<keyword evidence="1" id="KW-0732">Signal</keyword>
<evidence type="ECO:0000313" key="2">
    <source>
        <dbReference type="EMBL" id="MBD8016981.1"/>
    </source>
</evidence>
<reference evidence="2 3" key="1">
    <citation type="submission" date="2020-08" db="EMBL/GenBank/DDBJ databases">
        <title>A Genomic Blueprint of the Chicken Gut Microbiome.</title>
        <authorList>
            <person name="Gilroy R."/>
            <person name="Ravi A."/>
            <person name="Getino M."/>
            <person name="Pursley I."/>
            <person name="Horton D.L."/>
            <person name="Alikhan N.-F."/>
            <person name="Baker D."/>
            <person name="Gharbi K."/>
            <person name="Hall N."/>
            <person name="Watson M."/>
            <person name="Adriaenssens E.M."/>
            <person name="Foster-Nyarko E."/>
            <person name="Jarju S."/>
            <person name="Secka A."/>
            <person name="Antonio M."/>
            <person name="Oren A."/>
            <person name="Chaudhuri R."/>
            <person name="La Ragione R.M."/>
            <person name="Hildebrand F."/>
            <person name="Pallen M.J."/>
        </authorList>
    </citation>
    <scope>NUCLEOTIDE SEQUENCE [LARGE SCALE GENOMIC DNA]</scope>
    <source>
        <strain evidence="2 3">Sa1CVA4</strain>
    </source>
</reference>
<comment type="caution">
    <text evidence="2">The sequence shown here is derived from an EMBL/GenBank/DDBJ whole genome shotgun (WGS) entry which is preliminary data.</text>
</comment>
<gene>
    <name evidence="2" type="ORF">H9628_00680</name>
</gene>
<evidence type="ECO:0008006" key="4">
    <source>
        <dbReference type="Google" id="ProtNLM"/>
    </source>
</evidence>
<evidence type="ECO:0000313" key="3">
    <source>
        <dbReference type="Proteomes" id="UP000626242"/>
    </source>
</evidence>
<dbReference type="EMBL" id="JACSPS010000001">
    <property type="protein sequence ID" value="MBD8016981.1"/>
    <property type="molecule type" value="Genomic_DNA"/>
</dbReference>
<dbReference type="Proteomes" id="UP000626242">
    <property type="component" value="Unassembled WGS sequence"/>
</dbReference>
<keyword evidence="3" id="KW-1185">Reference proteome</keyword>
<proteinExistence type="predicted"/>
<dbReference type="RefSeq" id="WP_251832194.1">
    <property type="nucleotide sequence ID" value="NZ_JACSPS010000001.1"/>
</dbReference>
<name>A0ABR8WIU7_9FLAO</name>